<keyword evidence="1" id="KW-0805">Transcription regulation</keyword>
<evidence type="ECO:0000259" key="4">
    <source>
        <dbReference type="PROSITE" id="PS01124"/>
    </source>
</evidence>
<evidence type="ECO:0000256" key="2">
    <source>
        <dbReference type="ARBA" id="ARBA00023125"/>
    </source>
</evidence>
<dbReference type="Proteomes" id="UP000552864">
    <property type="component" value="Unassembled WGS sequence"/>
</dbReference>
<dbReference type="PROSITE" id="PS00041">
    <property type="entry name" value="HTH_ARAC_FAMILY_1"/>
    <property type="match status" value="1"/>
</dbReference>
<keyword evidence="3" id="KW-0804">Transcription</keyword>
<evidence type="ECO:0000313" key="6">
    <source>
        <dbReference type="Proteomes" id="UP000552864"/>
    </source>
</evidence>
<dbReference type="Pfam" id="PF12833">
    <property type="entry name" value="HTH_18"/>
    <property type="match status" value="1"/>
</dbReference>
<dbReference type="SMART" id="SM00342">
    <property type="entry name" value="HTH_ARAC"/>
    <property type="match status" value="1"/>
</dbReference>
<name>A0A847SHB9_9BACT</name>
<comment type="caution">
    <text evidence="5">The sequence shown here is derived from an EMBL/GenBank/DDBJ whole genome shotgun (WGS) entry which is preliminary data.</text>
</comment>
<dbReference type="PANTHER" id="PTHR43280">
    <property type="entry name" value="ARAC-FAMILY TRANSCRIPTIONAL REGULATOR"/>
    <property type="match status" value="1"/>
</dbReference>
<dbReference type="InterPro" id="IPR020449">
    <property type="entry name" value="Tscrpt_reg_AraC-type_HTH"/>
</dbReference>
<dbReference type="EMBL" id="JABAHZ010000001">
    <property type="protein sequence ID" value="NLR78425.1"/>
    <property type="molecule type" value="Genomic_DNA"/>
</dbReference>
<dbReference type="PROSITE" id="PS01124">
    <property type="entry name" value="HTH_ARAC_FAMILY_2"/>
    <property type="match status" value="1"/>
</dbReference>
<keyword evidence="6" id="KW-1185">Reference proteome</keyword>
<sequence>MKPVFAKVLEGLENEVFLTRIIQRPYFTTEFHFHLECQFTYIVESAGHKVIGDCVESFEPGELTLLGSYIPHVWYNDPATVSSNKQRKTPAKSVALFFNPEKMGELLSFFFSTKKLLSVLDLAKRGMKFYGHTKSSLAALLLQMAEEPPGPSKMILLLQVLQILCTTNEYALLAGPGYANRYSDRDSARMEKIFRYVFANFSTEISLDKAAGLIHMNKQAFCRYFKGRTQRTFVDFVNEVRITQACKLLAAGDDSIGGIAYKCGFNTLSNFNRYFKKIKGTSPRNYRQDLEK</sequence>
<dbReference type="PANTHER" id="PTHR43280:SF27">
    <property type="entry name" value="TRANSCRIPTIONAL REGULATOR MTLR"/>
    <property type="match status" value="1"/>
</dbReference>
<feature type="domain" description="HTH araC/xylS-type" evidence="4">
    <location>
        <begin position="191"/>
        <end position="289"/>
    </location>
</feature>
<gene>
    <name evidence="5" type="ORF">HGH91_07300</name>
</gene>
<evidence type="ECO:0000313" key="5">
    <source>
        <dbReference type="EMBL" id="NLR78425.1"/>
    </source>
</evidence>
<reference evidence="5 6" key="1">
    <citation type="submission" date="2020-04" db="EMBL/GenBank/DDBJ databases">
        <authorList>
            <person name="Yin C."/>
        </authorList>
    </citation>
    <scope>NUCLEOTIDE SEQUENCE [LARGE SCALE GENOMIC DNA]</scope>
    <source>
        <strain evidence="5 6">Ak56</strain>
    </source>
</reference>
<proteinExistence type="predicted"/>
<dbReference type="InterPro" id="IPR009057">
    <property type="entry name" value="Homeodomain-like_sf"/>
</dbReference>
<accession>A0A847SHB9</accession>
<dbReference type="InterPro" id="IPR018062">
    <property type="entry name" value="HTH_AraC-typ_CS"/>
</dbReference>
<dbReference type="SUPFAM" id="SSF46689">
    <property type="entry name" value="Homeodomain-like"/>
    <property type="match status" value="2"/>
</dbReference>
<dbReference type="SUPFAM" id="SSF51182">
    <property type="entry name" value="RmlC-like cupins"/>
    <property type="match status" value="1"/>
</dbReference>
<evidence type="ECO:0000256" key="1">
    <source>
        <dbReference type="ARBA" id="ARBA00023015"/>
    </source>
</evidence>
<dbReference type="RefSeq" id="WP_168737764.1">
    <property type="nucleotide sequence ID" value="NZ_JABAHZ010000001.1"/>
</dbReference>
<dbReference type="InterPro" id="IPR011051">
    <property type="entry name" value="RmlC_Cupin_sf"/>
</dbReference>
<dbReference type="PRINTS" id="PR00032">
    <property type="entry name" value="HTHARAC"/>
</dbReference>
<dbReference type="Gene3D" id="1.10.10.60">
    <property type="entry name" value="Homeodomain-like"/>
    <property type="match status" value="2"/>
</dbReference>
<organism evidence="5 6">
    <name type="scientific">Chitinophaga eiseniae</name>
    <dbReference type="NCBI Taxonomy" id="634771"/>
    <lineage>
        <taxon>Bacteria</taxon>
        <taxon>Pseudomonadati</taxon>
        <taxon>Bacteroidota</taxon>
        <taxon>Chitinophagia</taxon>
        <taxon>Chitinophagales</taxon>
        <taxon>Chitinophagaceae</taxon>
        <taxon>Chitinophaga</taxon>
    </lineage>
</organism>
<dbReference type="GO" id="GO:0003700">
    <property type="term" value="F:DNA-binding transcription factor activity"/>
    <property type="evidence" value="ECO:0007669"/>
    <property type="project" value="InterPro"/>
</dbReference>
<protein>
    <submittedName>
        <fullName evidence="5">Helix-turn-helix transcriptional regulator</fullName>
    </submittedName>
</protein>
<dbReference type="GO" id="GO:0043565">
    <property type="term" value="F:sequence-specific DNA binding"/>
    <property type="evidence" value="ECO:0007669"/>
    <property type="project" value="InterPro"/>
</dbReference>
<keyword evidence="2" id="KW-0238">DNA-binding</keyword>
<dbReference type="AlphaFoldDB" id="A0A847SHB9"/>
<dbReference type="InterPro" id="IPR018060">
    <property type="entry name" value="HTH_AraC"/>
</dbReference>
<evidence type="ECO:0000256" key="3">
    <source>
        <dbReference type="ARBA" id="ARBA00023163"/>
    </source>
</evidence>